<accession>A0A642USX5</accession>
<evidence type="ECO:0000256" key="1">
    <source>
        <dbReference type="SAM" id="MobiDB-lite"/>
    </source>
</evidence>
<dbReference type="AlphaFoldDB" id="A0A642USX5"/>
<comment type="caution">
    <text evidence="4">The sequence shown here is derived from an EMBL/GenBank/DDBJ whole genome shotgun (WGS) entry which is preliminary data.</text>
</comment>
<evidence type="ECO:0000256" key="2">
    <source>
        <dbReference type="SAM" id="Phobius"/>
    </source>
</evidence>
<organism evidence="4 5">
    <name type="scientific">Diutina rugosa</name>
    <name type="common">Yeast</name>
    <name type="synonym">Candida rugosa</name>
    <dbReference type="NCBI Taxonomy" id="5481"/>
    <lineage>
        <taxon>Eukaryota</taxon>
        <taxon>Fungi</taxon>
        <taxon>Dikarya</taxon>
        <taxon>Ascomycota</taxon>
        <taxon>Saccharomycotina</taxon>
        <taxon>Pichiomycetes</taxon>
        <taxon>Debaryomycetaceae</taxon>
        <taxon>Diutina</taxon>
    </lineage>
</organism>
<sequence>MKFTTVLTAGAAVAGVAAAPVAAPVAQAEGEATLGLLSGLLGGLFGGRGGWGWGGQSSYYYRKKVTVIKDHYYNNHYYTFPDYYTPCGCYYDAAYAVSEDDANKLIDDAAYAVETNTSVTAQPIDDASSAPVDAPAAEPSST</sequence>
<keyword evidence="2" id="KW-0472">Membrane</keyword>
<reference evidence="4 5" key="1">
    <citation type="submission" date="2019-07" db="EMBL/GenBank/DDBJ databases">
        <title>Genome assembly of two rare yeast pathogens: Diutina rugosa and Trichomonascus ciferrii.</title>
        <authorList>
            <person name="Mixao V."/>
            <person name="Saus E."/>
            <person name="Hansen A."/>
            <person name="Lass-Flor C."/>
            <person name="Gabaldon T."/>
        </authorList>
    </citation>
    <scope>NUCLEOTIDE SEQUENCE [LARGE SCALE GENOMIC DNA]</scope>
    <source>
        <strain evidence="4 5">CBS 613</strain>
    </source>
</reference>
<dbReference type="Proteomes" id="UP000449547">
    <property type="component" value="Unassembled WGS sequence"/>
</dbReference>
<evidence type="ECO:0000313" key="5">
    <source>
        <dbReference type="Proteomes" id="UP000449547"/>
    </source>
</evidence>
<protein>
    <submittedName>
        <fullName evidence="4">Uncharacterized protein</fullName>
    </submittedName>
</protein>
<feature type="chain" id="PRO_5024796144" evidence="3">
    <location>
        <begin position="19"/>
        <end position="142"/>
    </location>
</feature>
<evidence type="ECO:0000256" key="3">
    <source>
        <dbReference type="SAM" id="SignalP"/>
    </source>
</evidence>
<dbReference type="RefSeq" id="XP_034013406.1">
    <property type="nucleotide sequence ID" value="XM_034154378.1"/>
</dbReference>
<keyword evidence="5" id="KW-1185">Reference proteome</keyword>
<gene>
    <name evidence="4" type="ORF">DIURU_001796</name>
</gene>
<dbReference type="GeneID" id="54780449"/>
<feature type="signal peptide" evidence="3">
    <location>
        <begin position="1"/>
        <end position="18"/>
    </location>
</feature>
<keyword evidence="2" id="KW-1133">Transmembrane helix</keyword>
<proteinExistence type="predicted"/>
<keyword evidence="3" id="KW-0732">Signal</keyword>
<feature type="compositionally biased region" description="Low complexity" evidence="1">
    <location>
        <begin position="123"/>
        <end position="142"/>
    </location>
</feature>
<dbReference type="VEuPathDB" id="FungiDB:DIURU_001796"/>
<feature type="region of interest" description="Disordered" evidence="1">
    <location>
        <begin position="122"/>
        <end position="142"/>
    </location>
</feature>
<feature type="transmembrane region" description="Helical" evidence="2">
    <location>
        <begin position="34"/>
        <end position="54"/>
    </location>
</feature>
<keyword evidence="2" id="KW-0812">Transmembrane</keyword>
<evidence type="ECO:0000313" key="4">
    <source>
        <dbReference type="EMBL" id="KAA8904842.1"/>
    </source>
</evidence>
<name>A0A642USX5_DIURU</name>
<dbReference type="EMBL" id="SWFT01000052">
    <property type="protein sequence ID" value="KAA8904842.1"/>
    <property type="molecule type" value="Genomic_DNA"/>
</dbReference>